<dbReference type="InterPro" id="IPR004629">
    <property type="entry name" value="WecG_TagA_CpsF"/>
</dbReference>
<dbReference type="GO" id="GO:0071555">
    <property type="term" value="P:cell wall organization"/>
    <property type="evidence" value="ECO:0007669"/>
    <property type="project" value="UniProtKB-KW"/>
</dbReference>
<reference evidence="6 7" key="1">
    <citation type="submission" date="2014-08" db="EMBL/GenBank/DDBJ databases">
        <title>Complete genome of a marine bacteria Jeotgalibacillus malaysiensis.</title>
        <authorList>
            <person name="Yaakop A.S."/>
            <person name="Chan K.-G."/>
            <person name="Goh K.M."/>
        </authorList>
    </citation>
    <scope>NUCLEOTIDE SEQUENCE [LARGE SCALE GENOMIC DNA]</scope>
    <source>
        <strain evidence="6 7">D5</strain>
    </source>
</reference>
<dbReference type="HOGENOM" id="CLU_063203_3_1_9"/>
<evidence type="ECO:0000313" key="7">
    <source>
        <dbReference type="Proteomes" id="UP000031449"/>
    </source>
</evidence>
<dbReference type="BioCyc" id="JESP1508404:G14D9-12235-MONOMER"/>
<dbReference type="EMBL" id="CP009416">
    <property type="protein sequence ID" value="AJD92271.1"/>
    <property type="molecule type" value="Genomic_DNA"/>
</dbReference>
<dbReference type="HAMAP" id="MF_02070">
    <property type="entry name" value="TagA_TarA"/>
    <property type="match status" value="1"/>
</dbReference>
<dbReference type="Proteomes" id="UP000031449">
    <property type="component" value="Chromosome"/>
</dbReference>
<comment type="catalytic activity">
    <reaction evidence="5">
        <text>UDP-N-acetyl-alpha-D-mannosamine + N-acetyl-alpha-D-glucosaminyl-di-trans,octa-cis-undecaprenyl diphosphate = N-acetyl-beta-D-mannosaminyl-(1-&gt;4)-N-acetyl-alpha-D-glucosaminyl di-trans,octa-cis-undecaprenyl diphosphate + UDP + H(+)</text>
        <dbReference type="Rhea" id="RHEA:16053"/>
        <dbReference type="ChEBI" id="CHEBI:15378"/>
        <dbReference type="ChEBI" id="CHEBI:58223"/>
        <dbReference type="ChEBI" id="CHEBI:62959"/>
        <dbReference type="ChEBI" id="CHEBI:68623"/>
        <dbReference type="ChEBI" id="CHEBI:132210"/>
        <dbReference type="EC" id="2.4.1.187"/>
    </reaction>
</comment>
<evidence type="ECO:0000256" key="2">
    <source>
        <dbReference type="ARBA" id="ARBA00022679"/>
    </source>
</evidence>
<dbReference type="InterPro" id="IPR034714">
    <property type="entry name" value="TagA_TarA"/>
</dbReference>
<dbReference type="GO" id="GO:0019350">
    <property type="term" value="P:teichoic acid biosynthetic process"/>
    <property type="evidence" value="ECO:0007669"/>
    <property type="project" value="UniProtKB-UniRule"/>
</dbReference>
<evidence type="ECO:0000256" key="1">
    <source>
        <dbReference type="ARBA" id="ARBA00022676"/>
    </source>
</evidence>
<dbReference type="STRING" id="1508404.JMA_29540"/>
<keyword evidence="2 5" id="KW-0808">Transferase</keyword>
<dbReference type="NCBIfam" id="TIGR00696">
    <property type="entry name" value="wecG_tagA_cpsF"/>
    <property type="match status" value="1"/>
</dbReference>
<dbReference type="Pfam" id="PF03808">
    <property type="entry name" value="Glyco_tran_WecG"/>
    <property type="match status" value="1"/>
</dbReference>
<evidence type="ECO:0000256" key="3">
    <source>
        <dbReference type="ARBA" id="ARBA00022944"/>
    </source>
</evidence>
<dbReference type="KEGG" id="jeo:JMA_29540"/>
<dbReference type="OrthoDB" id="9771846at2"/>
<keyword evidence="3 5" id="KW-0777">Teichoic acid biosynthesis</keyword>
<evidence type="ECO:0000256" key="4">
    <source>
        <dbReference type="ARBA" id="ARBA00023316"/>
    </source>
</evidence>
<name>A0A0B5AQ93_9BACL</name>
<dbReference type="CDD" id="cd06533">
    <property type="entry name" value="Glyco_transf_WecG_TagA"/>
    <property type="match status" value="1"/>
</dbReference>
<dbReference type="AlphaFoldDB" id="A0A0B5AQ93"/>
<dbReference type="PANTHER" id="PTHR34136:SF1">
    <property type="entry name" value="UDP-N-ACETYL-D-MANNOSAMINURONIC ACID TRANSFERASE"/>
    <property type="match status" value="1"/>
</dbReference>
<dbReference type="EC" id="2.4.1.187" evidence="5"/>
<dbReference type="PANTHER" id="PTHR34136">
    <property type="match status" value="1"/>
</dbReference>
<organism evidence="6 7">
    <name type="scientific">Jeotgalibacillus malaysiensis</name>
    <dbReference type="NCBI Taxonomy" id="1508404"/>
    <lineage>
        <taxon>Bacteria</taxon>
        <taxon>Bacillati</taxon>
        <taxon>Bacillota</taxon>
        <taxon>Bacilli</taxon>
        <taxon>Bacillales</taxon>
        <taxon>Caryophanaceae</taxon>
        <taxon>Jeotgalibacillus</taxon>
    </lineage>
</organism>
<keyword evidence="7" id="KW-1185">Reference proteome</keyword>
<comment type="pathway">
    <text evidence="5">Cell wall biogenesis; teichoic acid biosynthesis.</text>
</comment>
<keyword evidence="1 5" id="KW-0328">Glycosyltransferase</keyword>
<comment type="similarity">
    <text evidence="5">Belongs to the glycosyltransferase 26 family. TagA/TarA subfamily.</text>
</comment>
<evidence type="ECO:0000256" key="5">
    <source>
        <dbReference type="HAMAP-Rule" id="MF_02070"/>
    </source>
</evidence>
<dbReference type="UniPathway" id="UPA00632"/>
<proteinExistence type="inferred from homology"/>
<comment type="function">
    <text evidence="5">Catalyzes the conversion of GlcNAc-PP-undecaprenol into ManNAc-GlcNAc-PP-undecaprenol, the first committed lipid intermediate in the de novo synthesis of teichoic acid.</text>
</comment>
<protein>
    <recommendedName>
        <fullName evidence="5">N-acetylglucosaminyldiphosphoundecaprenol N-acetyl-beta-D-mannosaminyltransferase</fullName>
        <ecNumber evidence="5">2.4.1.187</ecNumber>
    </recommendedName>
    <alternativeName>
        <fullName evidence="5">N-acetylmannosaminyltransferase</fullName>
    </alternativeName>
    <alternativeName>
        <fullName evidence="5">UDP-N-acetylmannosamine transferase</fullName>
    </alternativeName>
    <alternativeName>
        <fullName evidence="5">UDP-N-acetylmannosamine:N-acetylglucosaminyl pyrophosphorylundecaprenol N-acetylmannosaminyltransferase</fullName>
    </alternativeName>
</protein>
<evidence type="ECO:0000313" key="6">
    <source>
        <dbReference type="EMBL" id="AJD92271.1"/>
    </source>
</evidence>
<gene>
    <name evidence="6" type="ORF">JMA_29540</name>
</gene>
<dbReference type="GO" id="GO:0047244">
    <property type="term" value="F:N-acetylglucosaminyldiphosphoundecaprenol N-acetyl-beta-D-mannosaminyltransferase activity"/>
    <property type="evidence" value="ECO:0007669"/>
    <property type="project" value="UniProtKB-UniRule"/>
</dbReference>
<accession>A0A0B5AQ93</accession>
<sequence length="243" mass="27220">MSSIETILDVEVTTLPPDKLLADINAKIKQKQKGRIVAINPEKIMMAQQDESLKQLLNSSAYKIPDGIGVSIASKLGGGQIRWRVTGVGMMESLLELADREQHKVFFYGAKEEVVKGAMENIQKQYPLLPIAGYCNGYEQDEQKIIDQINESGADIVFVALGSPRQELFIERNMDKLNASIYQGVGGSFDVFSGTVKRAPEAFQKIGMEWFYRLITNPSRIKRQMALPKFLLAAFSQRKKDSK</sequence>
<keyword evidence="4 5" id="KW-0961">Cell wall biogenesis/degradation</keyword>